<name>A0ABT8DED3_9FLAO</name>
<evidence type="ECO:0000259" key="4">
    <source>
        <dbReference type="Pfam" id="PF01212"/>
    </source>
</evidence>
<dbReference type="Proteomes" id="UP001244787">
    <property type="component" value="Unassembled WGS sequence"/>
</dbReference>
<dbReference type="InterPro" id="IPR023603">
    <property type="entry name" value="Low_specificity_L-TA-like"/>
</dbReference>
<evidence type="ECO:0000313" key="6">
    <source>
        <dbReference type="Proteomes" id="UP001244787"/>
    </source>
</evidence>
<sequence length="344" mass="37988">MIIDLRSDTVTRPTPGMMEAIMQAKVGDDVYKEDPTANELEHKLAQMFGMEEALFFPTGSMANQAAIKMHTQPGEQLIADKWAHVFNYEGGGVSFNSGVSCKLVNGHRGMITATQVEEHINPPDFYHSPLTSLVCLENTTNKGGGACYDFSEIEKIRAVCNKHALGLHLDGARIWNALVAKNQDPKQYGEVFDTISVCLSKGLGTPLGSVLIGKAQIMKKAMRVRKVLGGGMRQIGFMAAAGIYALENHLDRLAVDHKKALEIAADLQKLEYIKSVEPTETNIVIFYLSDDISEEKFVNALSQKNIKISTMGQGKMRIVTHLDYTDIMHENFLETLNAFSISDF</sequence>
<reference evidence="5 6" key="1">
    <citation type="submission" date="2023-06" db="EMBL/GenBank/DDBJ databases">
        <authorList>
            <person name="Ye Y.-Q."/>
            <person name="Du Z.-J."/>
        </authorList>
    </citation>
    <scope>NUCLEOTIDE SEQUENCE [LARGE SCALE GENOMIC DNA]</scope>
    <source>
        <strain evidence="5 6">SDUM287046</strain>
    </source>
</reference>
<dbReference type="SUPFAM" id="SSF53383">
    <property type="entry name" value="PLP-dependent transferases"/>
    <property type="match status" value="1"/>
</dbReference>
<feature type="domain" description="Aromatic amino acid beta-eliminating lyase/threonine aldolase" evidence="4">
    <location>
        <begin position="4"/>
        <end position="289"/>
    </location>
</feature>
<evidence type="ECO:0000256" key="2">
    <source>
        <dbReference type="ARBA" id="ARBA00006966"/>
    </source>
</evidence>
<keyword evidence="3" id="KW-0663">Pyridoxal phosphate</keyword>
<dbReference type="InterPro" id="IPR015422">
    <property type="entry name" value="PyrdxlP-dep_Trfase_small"/>
</dbReference>
<dbReference type="RefSeq" id="WP_290253749.1">
    <property type="nucleotide sequence ID" value="NZ_JAUGQQ010000002.1"/>
</dbReference>
<dbReference type="EMBL" id="JAUGQQ010000002">
    <property type="protein sequence ID" value="MDN3723662.1"/>
    <property type="molecule type" value="Genomic_DNA"/>
</dbReference>
<comment type="cofactor">
    <cofactor evidence="1">
        <name>pyridoxal 5'-phosphate</name>
        <dbReference type="ChEBI" id="CHEBI:597326"/>
    </cofactor>
</comment>
<dbReference type="PANTHER" id="PTHR48097">
    <property type="entry name" value="L-THREONINE ALDOLASE-RELATED"/>
    <property type="match status" value="1"/>
</dbReference>
<dbReference type="InterPro" id="IPR015421">
    <property type="entry name" value="PyrdxlP-dep_Trfase_major"/>
</dbReference>
<proteinExistence type="inferred from homology"/>
<accession>A0ABT8DED3</accession>
<dbReference type="Gene3D" id="3.40.640.10">
    <property type="entry name" value="Type I PLP-dependent aspartate aminotransferase-like (Major domain)"/>
    <property type="match status" value="1"/>
</dbReference>
<dbReference type="CDD" id="cd06502">
    <property type="entry name" value="TA_like"/>
    <property type="match status" value="1"/>
</dbReference>
<gene>
    <name evidence="5" type="ORF">QRD02_04660</name>
</gene>
<dbReference type="InterPro" id="IPR001597">
    <property type="entry name" value="ArAA_b-elim_lyase/Thr_aldolase"/>
</dbReference>
<evidence type="ECO:0000256" key="3">
    <source>
        <dbReference type="ARBA" id="ARBA00022898"/>
    </source>
</evidence>
<dbReference type="PIRSF" id="PIRSF017617">
    <property type="entry name" value="Thr_aldolase"/>
    <property type="match status" value="1"/>
</dbReference>
<organism evidence="5 6">
    <name type="scientific">Aequorivita aurantiaca</name>
    <dbReference type="NCBI Taxonomy" id="3053356"/>
    <lineage>
        <taxon>Bacteria</taxon>
        <taxon>Pseudomonadati</taxon>
        <taxon>Bacteroidota</taxon>
        <taxon>Flavobacteriia</taxon>
        <taxon>Flavobacteriales</taxon>
        <taxon>Flavobacteriaceae</taxon>
        <taxon>Aequorivita</taxon>
    </lineage>
</organism>
<dbReference type="Pfam" id="PF01212">
    <property type="entry name" value="Beta_elim_lyase"/>
    <property type="match status" value="1"/>
</dbReference>
<keyword evidence="6" id="KW-1185">Reference proteome</keyword>
<dbReference type="Gene3D" id="3.90.1150.10">
    <property type="entry name" value="Aspartate Aminotransferase, domain 1"/>
    <property type="match status" value="1"/>
</dbReference>
<comment type="similarity">
    <text evidence="2">Belongs to the threonine aldolase family.</text>
</comment>
<dbReference type="InterPro" id="IPR015424">
    <property type="entry name" value="PyrdxlP-dep_Trfase"/>
</dbReference>
<comment type="caution">
    <text evidence="5">The sequence shown here is derived from an EMBL/GenBank/DDBJ whole genome shotgun (WGS) entry which is preliminary data.</text>
</comment>
<evidence type="ECO:0000313" key="5">
    <source>
        <dbReference type="EMBL" id="MDN3723662.1"/>
    </source>
</evidence>
<protein>
    <submittedName>
        <fullName evidence="5">GntG family PLP-dependent aldolase</fullName>
    </submittedName>
</protein>
<dbReference type="NCBIfam" id="NF041359">
    <property type="entry name" value="GntG_guanitoxin"/>
    <property type="match status" value="1"/>
</dbReference>
<dbReference type="PANTHER" id="PTHR48097:SF9">
    <property type="entry name" value="L-THREONINE ALDOLASE"/>
    <property type="match status" value="1"/>
</dbReference>
<evidence type="ECO:0000256" key="1">
    <source>
        <dbReference type="ARBA" id="ARBA00001933"/>
    </source>
</evidence>